<keyword evidence="1" id="KW-0472">Membrane</keyword>
<dbReference type="AlphaFoldDB" id="A0A6B0UIG6"/>
<dbReference type="EMBL" id="GIFC01006440">
    <property type="protein sequence ID" value="MXU88523.1"/>
    <property type="molecule type" value="Transcribed_RNA"/>
</dbReference>
<reference evidence="2" key="1">
    <citation type="submission" date="2019-12" db="EMBL/GenBank/DDBJ databases">
        <title>An insight into the sialome of adult female Ixodes ricinus ticks feeding for 6 days.</title>
        <authorList>
            <person name="Perner J."/>
            <person name="Ribeiro J.M.C."/>
        </authorList>
    </citation>
    <scope>NUCLEOTIDE SEQUENCE</scope>
    <source>
        <strain evidence="2">Semi-engorged</strain>
        <tissue evidence="2">Salivary glands</tissue>
    </source>
</reference>
<organism evidence="2">
    <name type="scientific">Ixodes ricinus</name>
    <name type="common">Common tick</name>
    <name type="synonym">Acarus ricinus</name>
    <dbReference type="NCBI Taxonomy" id="34613"/>
    <lineage>
        <taxon>Eukaryota</taxon>
        <taxon>Metazoa</taxon>
        <taxon>Ecdysozoa</taxon>
        <taxon>Arthropoda</taxon>
        <taxon>Chelicerata</taxon>
        <taxon>Arachnida</taxon>
        <taxon>Acari</taxon>
        <taxon>Parasitiformes</taxon>
        <taxon>Ixodida</taxon>
        <taxon>Ixodoidea</taxon>
        <taxon>Ixodidae</taxon>
        <taxon>Ixodinae</taxon>
        <taxon>Ixodes</taxon>
    </lineage>
</organism>
<keyword evidence="1" id="KW-0812">Transmembrane</keyword>
<name>A0A6B0UIG6_IXORI</name>
<feature type="transmembrane region" description="Helical" evidence="1">
    <location>
        <begin position="53"/>
        <end position="77"/>
    </location>
</feature>
<evidence type="ECO:0000313" key="2">
    <source>
        <dbReference type="EMBL" id="MXU88523.1"/>
    </source>
</evidence>
<keyword evidence="1" id="KW-1133">Transmembrane helix</keyword>
<accession>A0A6B0UIG6</accession>
<proteinExistence type="predicted"/>
<protein>
    <submittedName>
        <fullName evidence="2">Uncharacterized protein</fullName>
    </submittedName>
</protein>
<evidence type="ECO:0000256" key="1">
    <source>
        <dbReference type="SAM" id="Phobius"/>
    </source>
</evidence>
<sequence>MFPATTCVALFVKLGRSIQAHSCNCTHSFFCFRRRRETKQISSDLDRRMRIPYVVLLFVLRAYFTQLLMPPSVLLLATLPLRKAHWKNTGVLMLSRKAISFF</sequence>